<dbReference type="Pfam" id="PF12579">
    <property type="entry name" value="DUF3755"/>
    <property type="match status" value="1"/>
</dbReference>
<dbReference type="OMA" id="MSHHMDQ"/>
<protein>
    <submittedName>
        <fullName evidence="1">Uncharacterized protein</fullName>
    </submittedName>
</protein>
<evidence type="ECO:0000313" key="1">
    <source>
        <dbReference type="EnsemblPlants" id="Ma11_p01620.3"/>
    </source>
</evidence>
<dbReference type="InParanoid" id="A0A804L338"/>
<name>A0A804L338_MUSAM</name>
<dbReference type="AlphaFoldDB" id="A0A804L338"/>
<accession>A0A804L338</accession>
<keyword evidence="2" id="KW-1185">Reference proteome</keyword>
<evidence type="ECO:0000313" key="2">
    <source>
        <dbReference type="Proteomes" id="UP000012960"/>
    </source>
</evidence>
<dbReference type="InterPro" id="IPR022228">
    <property type="entry name" value="DUF3755"/>
</dbReference>
<dbReference type="PANTHER" id="PTHR14000:SF6">
    <property type="entry name" value="OS02G0631200 PROTEIN"/>
    <property type="match status" value="1"/>
</dbReference>
<dbReference type="Proteomes" id="UP000012960">
    <property type="component" value="Unplaced"/>
</dbReference>
<dbReference type="FunCoup" id="A0A804L338">
    <property type="interactions" value="464"/>
</dbReference>
<dbReference type="EnsemblPlants" id="Ma11_t01620.3">
    <property type="protein sequence ID" value="Ma11_p01620.3"/>
    <property type="gene ID" value="Ma11_g01620"/>
</dbReference>
<dbReference type="Gramene" id="Ma11_t01620.3">
    <property type="protein sequence ID" value="Ma11_p01620.3"/>
    <property type="gene ID" value="Ma11_g01620"/>
</dbReference>
<dbReference type="PANTHER" id="PTHR14000">
    <property type="entry name" value="FINGER CCCH DOMAIN PROTEIN, PUTATIVE (DUF3755)-RELATED"/>
    <property type="match status" value="1"/>
</dbReference>
<sequence>MSMAADHNINFPLGGVFPQSFCNQHVVSFHSGTVNNTHGIFPGGMNISGGINGTTAMILAGNSGTLNNISPLVSTTNSPGNIPLEPQHGRKHRTSFAVDWSCEELEVMKRGLATYAGEPNIMKYIKIASKLPDKTVRDVAMRCRWMTKKENGKRRKPEDYYAGKKTKDRKEKVIGSSSMANMFCNQPESEATYSFKMHNGSHNNQFSCEAGPVIDSRTNHLLEDNAKIFHEIAVNLENNEIQNNIDLLYRSNENITAILNSMSGMPGIMSQMPPLPVFANESLMHSIFPCINQAHEPSSSHLKEERRSW</sequence>
<reference evidence="1" key="1">
    <citation type="submission" date="2021-05" db="UniProtKB">
        <authorList>
            <consortium name="EnsemblPlants"/>
        </authorList>
    </citation>
    <scope>IDENTIFICATION</scope>
    <source>
        <strain evidence="1">subsp. malaccensis</strain>
    </source>
</reference>
<proteinExistence type="predicted"/>
<organism evidence="1 2">
    <name type="scientific">Musa acuminata subsp. malaccensis</name>
    <name type="common">Wild banana</name>
    <name type="synonym">Musa malaccensis</name>
    <dbReference type="NCBI Taxonomy" id="214687"/>
    <lineage>
        <taxon>Eukaryota</taxon>
        <taxon>Viridiplantae</taxon>
        <taxon>Streptophyta</taxon>
        <taxon>Embryophyta</taxon>
        <taxon>Tracheophyta</taxon>
        <taxon>Spermatophyta</taxon>
        <taxon>Magnoliopsida</taxon>
        <taxon>Liliopsida</taxon>
        <taxon>Zingiberales</taxon>
        <taxon>Musaceae</taxon>
        <taxon>Musa</taxon>
    </lineage>
</organism>